<evidence type="ECO:0000259" key="2">
    <source>
        <dbReference type="Pfam" id="PF03713"/>
    </source>
</evidence>
<dbReference type="OrthoDB" id="517560at2"/>
<feature type="domain" description="DUF305" evidence="2">
    <location>
        <begin position="47"/>
        <end position="127"/>
    </location>
</feature>
<feature type="signal peptide" evidence="1">
    <location>
        <begin position="1"/>
        <end position="23"/>
    </location>
</feature>
<dbReference type="PANTHER" id="PTHR36933">
    <property type="entry name" value="SLL0788 PROTEIN"/>
    <property type="match status" value="1"/>
</dbReference>
<evidence type="ECO:0000313" key="3">
    <source>
        <dbReference type="EMBL" id="BAT27163.1"/>
    </source>
</evidence>
<dbReference type="Pfam" id="PF03713">
    <property type="entry name" value="DUF305"/>
    <property type="match status" value="1"/>
</dbReference>
<dbReference type="EMBL" id="LC066375">
    <property type="protein sequence ID" value="BAT27163.1"/>
    <property type="molecule type" value="Genomic_DNA"/>
</dbReference>
<accession>A0A0P0Z003</accession>
<evidence type="ECO:0000256" key="1">
    <source>
        <dbReference type="SAM" id="SignalP"/>
    </source>
</evidence>
<name>A0A0P0Z003_9HYPH</name>
<keyword evidence="1" id="KW-0732">Signal</keyword>
<reference evidence="3" key="1">
    <citation type="journal article" date="2015" name="Proc. Natl. Acad. Sci. U.S.A.">
        <title>Bacterial clade with the ribosomal RNA operon on a small plasmid rather than the chromosome.</title>
        <authorList>
            <person name="Anda M."/>
            <person name="Ohtsubo Y."/>
            <person name="Okubo T."/>
            <person name="Sugawara M."/>
            <person name="Nagata Y."/>
            <person name="Tsuda M."/>
            <person name="Minamisawa K."/>
            <person name="Mitsui H."/>
        </authorList>
    </citation>
    <scope>NUCLEOTIDE SEQUENCE</scope>
    <source>
        <strain evidence="3">JCM 14755</strain>
    </source>
</reference>
<dbReference type="InterPro" id="IPR012347">
    <property type="entry name" value="Ferritin-like"/>
</dbReference>
<dbReference type="Gene3D" id="1.20.1260.10">
    <property type="match status" value="1"/>
</dbReference>
<feature type="chain" id="PRO_5006057936" evidence="1">
    <location>
        <begin position="24"/>
        <end position="140"/>
    </location>
</feature>
<dbReference type="AlphaFoldDB" id="A0A0P0Z003"/>
<organism evidence="3">
    <name type="scientific">Aureimonas frigidaquae</name>
    <dbReference type="NCBI Taxonomy" id="424757"/>
    <lineage>
        <taxon>Bacteria</taxon>
        <taxon>Pseudomonadati</taxon>
        <taxon>Pseudomonadota</taxon>
        <taxon>Alphaproteobacteria</taxon>
        <taxon>Hyphomicrobiales</taxon>
        <taxon>Aurantimonadaceae</taxon>
        <taxon>Aureimonas</taxon>
    </lineage>
</organism>
<proteinExistence type="predicted"/>
<dbReference type="PANTHER" id="PTHR36933:SF1">
    <property type="entry name" value="SLL0788 PROTEIN"/>
    <property type="match status" value="1"/>
</dbReference>
<dbReference type="RefSeq" id="WP_062228251.1">
    <property type="nucleotide sequence ID" value="NZ_BBWR01000012.1"/>
</dbReference>
<sequence>MSRKAFFALLVLGALAGPGAAQTAEQNHAGHGAMADSEVAAPGAGVGDEAGADYAAAMERMHGPMMEGIANPDPDVAFVLGMIPHHQGAIDMAQIVLKHGKDPFTRHLAQEVITAQEQEIGQMRDWLAARGITVPDAAAQ</sequence>
<protein>
    <submittedName>
        <fullName evidence="3">40-residue YVTN family beta-propeller repeat protein</fullName>
    </submittedName>
</protein>
<dbReference type="InterPro" id="IPR005183">
    <property type="entry name" value="DUF305_CopM-like"/>
</dbReference>